<evidence type="ECO:0000256" key="1">
    <source>
        <dbReference type="SAM" id="MobiDB-lite"/>
    </source>
</evidence>
<evidence type="ECO:0000256" key="2">
    <source>
        <dbReference type="SAM" id="SignalP"/>
    </source>
</evidence>
<dbReference type="PROSITE" id="PS51257">
    <property type="entry name" value="PROKAR_LIPOPROTEIN"/>
    <property type="match status" value="1"/>
</dbReference>
<organism evidence="3 4">
    <name type="scientific">Microbacterium testaceum</name>
    <name type="common">Aureobacterium testaceum</name>
    <name type="synonym">Brevibacterium testaceum</name>
    <dbReference type="NCBI Taxonomy" id="2033"/>
    <lineage>
        <taxon>Bacteria</taxon>
        <taxon>Bacillati</taxon>
        <taxon>Actinomycetota</taxon>
        <taxon>Actinomycetes</taxon>
        <taxon>Micrococcales</taxon>
        <taxon>Microbacteriaceae</taxon>
        <taxon>Microbacterium</taxon>
    </lineage>
</organism>
<evidence type="ECO:0008006" key="5">
    <source>
        <dbReference type="Google" id="ProtNLM"/>
    </source>
</evidence>
<reference evidence="3 4" key="1">
    <citation type="journal article" date="2016" name="Front. Microbiol.">
        <title>Genomic Resource of Rice Seed Associated Bacteria.</title>
        <authorList>
            <person name="Midha S."/>
            <person name="Bansal K."/>
            <person name="Sharma S."/>
            <person name="Kumar N."/>
            <person name="Patil P.P."/>
            <person name="Chaudhry V."/>
            <person name="Patil P.B."/>
        </authorList>
    </citation>
    <scope>NUCLEOTIDE SEQUENCE [LARGE SCALE GENOMIC DNA]</scope>
    <source>
        <strain evidence="3 4">NS220</strain>
    </source>
</reference>
<sequence>MPLSRPLLALPVAAVAILLFAGCTGSASPDAAAPGEAGYSSPLTEYLSALYGGGSSPDEQQAQQQQQQKKREELVATCMKKNGFEYTPDVQSLTSLVGSGEEWKPDDRQWVSQWGYGAVDFPGRDDAPDPSATWVDPNADYLSTLSDSEKQAFSDALWGKAPSAPVDETTADAAPTWDWKAAGCQGAAQHEVGGEDPLQSDEFAPLMNALNELWQQTGTEPGMSEANRDWSVCMEESGHPGFRTQPDAATSIHTELSALWTSDATASSDAAVAPDEEALATVKKKEIDLALADLDCREKTDYSARAQKAQAEAETAFVAAHKTELEALKAAAQAKQ</sequence>
<feature type="signal peptide" evidence="2">
    <location>
        <begin position="1"/>
        <end position="21"/>
    </location>
</feature>
<keyword evidence="2" id="KW-0732">Signal</keyword>
<protein>
    <recommendedName>
        <fullName evidence="5">Secreted protein</fullName>
    </recommendedName>
</protein>
<dbReference type="EMBL" id="LDRT01000145">
    <property type="protein sequence ID" value="KTR88131.1"/>
    <property type="molecule type" value="Genomic_DNA"/>
</dbReference>
<name>A0A147ET15_MICTE</name>
<dbReference type="OrthoDB" id="3403621at2"/>
<dbReference type="Proteomes" id="UP000075025">
    <property type="component" value="Unassembled WGS sequence"/>
</dbReference>
<proteinExistence type="predicted"/>
<comment type="caution">
    <text evidence="3">The sequence shown here is derived from an EMBL/GenBank/DDBJ whole genome shotgun (WGS) entry which is preliminary data.</text>
</comment>
<evidence type="ECO:0000313" key="4">
    <source>
        <dbReference type="Proteomes" id="UP000075025"/>
    </source>
</evidence>
<gene>
    <name evidence="3" type="ORF">NS220_16580</name>
</gene>
<dbReference type="AlphaFoldDB" id="A0A147ET15"/>
<evidence type="ECO:0000313" key="3">
    <source>
        <dbReference type="EMBL" id="KTR88131.1"/>
    </source>
</evidence>
<dbReference type="RefSeq" id="WP_058625105.1">
    <property type="nucleotide sequence ID" value="NZ_LDRT01000145.1"/>
</dbReference>
<feature type="region of interest" description="Disordered" evidence="1">
    <location>
        <begin position="50"/>
        <end position="71"/>
    </location>
</feature>
<feature type="chain" id="PRO_5039331912" description="Secreted protein" evidence="2">
    <location>
        <begin position="22"/>
        <end position="336"/>
    </location>
</feature>
<accession>A0A147ET15</accession>
<dbReference type="PATRIC" id="fig|2033.6.peg.882"/>